<comment type="catalytic activity">
    <reaction evidence="7">
        <text>L-homoserine + ATP = O-phospho-L-homoserine + ADP + H(+)</text>
        <dbReference type="Rhea" id="RHEA:13985"/>
        <dbReference type="ChEBI" id="CHEBI:15378"/>
        <dbReference type="ChEBI" id="CHEBI:30616"/>
        <dbReference type="ChEBI" id="CHEBI:57476"/>
        <dbReference type="ChEBI" id="CHEBI:57590"/>
        <dbReference type="ChEBI" id="CHEBI:456216"/>
        <dbReference type="EC" id="2.7.1.39"/>
    </reaction>
</comment>
<keyword evidence="1 7" id="KW-0028">Amino-acid biosynthesis</keyword>
<evidence type="ECO:0000256" key="1">
    <source>
        <dbReference type="ARBA" id="ARBA00022605"/>
    </source>
</evidence>
<dbReference type="PIRSF" id="PIRSF000676">
    <property type="entry name" value="Homoser_kin"/>
    <property type="match status" value="1"/>
</dbReference>
<sequence length="308" mass="32553">MECIRVFSPATVANVNCGFDVLGFALEGIGDEIFLRKVPQKGISITKITGADLPMEASKNVAGVAGMAMLEFLNADFGFEIEIKKGIPIGSGIGGSAASAAAIVFGINQFLDKPLSLQQLAYFGMKGEAIASGNEHADNVAPAIFGGFTLIPGYDPFEVVSLPVPDDLFVTIIHPHIEINTKDSRAALPKMVPLQDAIKQSGNLAGLISGLYTSNYELIKRSLIDVLIEPHRKPLIPLFDNAKKVALEAKALGFGIGGSGPSMFALSKGEKTATSIEAALIDLYCKSDNKIDTIVSKLSKTGSKILNE</sequence>
<dbReference type="GO" id="GO:0009088">
    <property type="term" value="P:threonine biosynthetic process"/>
    <property type="evidence" value="ECO:0007669"/>
    <property type="project" value="UniProtKB-UniRule"/>
</dbReference>
<dbReference type="Proteomes" id="UP000271339">
    <property type="component" value="Unassembled WGS sequence"/>
</dbReference>
<comment type="similarity">
    <text evidence="7">Belongs to the GHMP kinase family. Homoserine kinase subfamily.</text>
</comment>
<dbReference type="EMBL" id="REFC01000012">
    <property type="protein sequence ID" value="RMA64208.1"/>
    <property type="molecule type" value="Genomic_DNA"/>
</dbReference>
<keyword evidence="3 7" id="KW-0791">Threonine biosynthesis</keyword>
<evidence type="ECO:0000256" key="3">
    <source>
        <dbReference type="ARBA" id="ARBA00022697"/>
    </source>
</evidence>
<dbReference type="RefSeq" id="WP_211331809.1">
    <property type="nucleotide sequence ID" value="NZ_REFC01000012.1"/>
</dbReference>
<dbReference type="PANTHER" id="PTHR20861:SF1">
    <property type="entry name" value="HOMOSERINE KINASE"/>
    <property type="match status" value="1"/>
</dbReference>
<gene>
    <name evidence="7" type="primary">thrB</name>
    <name evidence="11" type="ORF">BXY75_1078</name>
</gene>
<dbReference type="NCBIfam" id="TIGR00191">
    <property type="entry name" value="thrB"/>
    <property type="match status" value="1"/>
</dbReference>
<comment type="pathway">
    <text evidence="7">Amino-acid biosynthesis; L-threonine biosynthesis; L-threonine from L-aspartate: step 4/5.</text>
</comment>
<organism evidence="11 12">
    <name type="scientific">Ulvibacter antarcticus</name>
    <dbReference type="NCBI Taxonomy" id="442714"/>
    <lineage>
        <taxon>Bacteria</taxon>
        <taxon>Pseudomonadati</taxon>
        <taxon>Bacteroidota</taxon>
        <taxon>Flavobacteriia</taxon>
        <taxon>Flavobacteriales</taxon>
        <taxon>Flavobacteriaceae</taxon>
        <taxon>Ulvibacter</taxon>
    </lineage>
</organism>
<evidence type="ECO:0000259" key="10">
    <source>
        <dbReference type="Pfam" id="PF08544"/>
    </source>
</evidence>
<keyword evidence="6 7" id="KW-0067">ATP-binding</keyword>
<dbReference type="UniPathway" id="UPA00050">
    <property type="reaction ID" value="UER00064"/>
</dbReference>
<keyword evidence="2 7" id="KW-0808">Transferase</keyword>
<dbReference type="InterPro" id="IPR006204">
    <property type="entry name" value="GHMP_kinase_N_dom"/>
</dbReference>
<dbReference type="InterPro" id="IPR020568">
    <property type="entry name" value="Ribosomal_Su5_D2-typ_SF"/>
</dbReference>
<dbReference type="EC" id="2.7.1.39" evidence="7 8"/>
<evidence type="ECO:0000313" key="12">
    <source>
        <dbReference type="Proteomes" id="UP000271339"/>
    </source>
</evidence>
<dbReference type="PANTHER" id="PTHR20861">
    <property type="entry name" value="HOMOSERINE/4-DIPHOSPHOCYTIDYL-2-C-METHYL-D-ERYTHRITOL KINASE"/>
    <property type="match status" value="1"/>
</dbReference>
<evidence type="ECO:0000256" key="5">
    <source>
        <dbReference type="ARBA" id="ARBA00022777"/>
    </source>
</evidence>
<accession>A0A3L9Z1I3</accession>
<evidence type="ECO:0000256" key="6">
    <source>
        <dbReference type="ARBA" id="ARBA00022840"/>
    </source>
</evidence>
<dbReference type="InterPro" id="IPR014721">
    <property type="entry name" value="Ribsml_uS5_D2-typ_fold_subgr"/>
</dbReference>
<dbReference type="HAMAP" id="MF_00384">
    <property type="entry name" value="Homoser_kinase"/>
    <property type="match status" value="1"/>
</dbReference>
<dbReference type="InterPro" id="IPR013750">
    <property type="entry name" value="GHMP_kinase_C_dom"/>
</dbReference>
<dbReference type="GO" id="GO:0005524">
    <property type="term" value="F:ATP binding"/>
    <property type="evidence" value="ECO:0007669"/>
    <property type="project" value="UniProtKB-UniRule"/>
</dbReference>
<keyword evidence="5 7" id="KW-0418">Kinase</keyword>
<keyword evidence="4 7" id="KW-0547">Nucleotide-binding</keyword>
<name>A0A3L9Z1I3_9FLAO</name>
<protein>
    <recommendedName>
        <fullName evidence="7 8">Homoserine kinase</fullName>
        <shortName evidence="7">HK</shortName>
        <shortName evidence="7">HSK</shortName>
        <ecNumber evidence="7 8">2.7.1.39</ecNumber>
    </recommendedName>
</protein>
<evidence type="ECO:0000256" key="8">
    <source>
        <dbReference type="NCBIfam" id="TIGR00191"/>
    </source>
</evidence>
<evidence type="ECO:0000256" key="4">
    <source>
        <dbReference type="ARBA" id="ARBA00022741"/>
    </source>
</evidence>
<dbReference type="GO" id="GO:0004413">
    <property type="term" value="F:homoserine kinase activity"/>
    <property type="evidence" value="ECO:0007669"/>
    <property type="project" value="UniProtKB-UniRule"/>
</dbReference>
<dbReference type="AlphaFoldDB" id="A0A3L9Z1I3"/>
<evidence type="ECO:0000313" key="11">
    <source>
        <dbReference type="EMBL" id="RMA64208.1"/>
    </source>
</evidence>
<dbReference type="Gene3D" id="3.30.230.10">
    <property type="match status" value="1"/>
</dbReference>
<dbReference type="SUPFAM" id="SSF55060">
    <property type="entry name" value="GHMP Kinase, C-terminal domain"/>
    <property type="match status" value="1"/>
</dbReference>
<comment type="function">
    <text evidence="7">Catalyzes the ATP-dependent phosphorylation of L-homoserine to L-homoserine phosphate.</text>
</comment>
<evidence type="ECO:0000256" key="2">
    <source>
        <dbReference type="ARBA" id="ARBA00022679"/>
    </source>
</evidence>
<dbReference type="InterPro" id="IPR000870">
    <property type="entry name" value="Homoserine_kinase"/>
</dbReference>
<dbReference type="SUPFAM" id="SSF54211">
    <property type="entry name" value="Ribosomal protein S5 domain 2-like"/>
    <property type="match status" value="1"/>
</dbReference>
<keyword evidence="7" id="KW-0963">Cytoplasm</keyword>
<evidence type="ECO:0000259" key="9">
    <source>
        <dbReference type="Pfam" id="PF00288"/>
    </source>
</evidence>
<evidence type="ECO:0000256" key="7">
    <source>
        <dbReference type="HAMAP-Rule" id="MF_00384"/>
    </source>
</evidence>
<feature type="domain" description="GHMP kinase N-terminal" evidence="9">
    <location>
        <begin position="71"/>
        <end position="147"/>
    </location>
</feature>
<proteinExistence type="inferred from homology"/>
<reference evidence="11 12" key="1">
    <citation type="submission" date="2018-10" db="EMBL/GenBank/DDBJ databases">
        <title>Genomic Encyclopedia of Archaeal and Bacterial Type Strains, Phase II (KMG-II): from individual species to whole genera.</title>
        <authorList>
            <person name="Goeker M."/>
        </authorList>
    </citation>
    <scope>NUCLEOTIDE SEQUENCE [LARGE SCALE GENOMIC DNA]</scope>
    <source>
        <strain evidence="11 12">DSM 23424</strain>
    </source>
</reference>
<dbReference type="Pfam" id="PF08544">
    <property type="entry name" value="GHMP_kinases_C"/>
    <property type="match status" value="1"/>
</dbReference>
<dbReference type="PRINTS" id="PR00958">
    <property type="entry name" value="HOMSERKINASE"/>
</dbReference>
<dbReference type="InterPro" id="IPR036554">
    <property type="entry name" value="GHMP_kinase_C_sf"/>
</dbReference>
<keyword evidence="12" id="KW-1185">Reference proteome</keyword>
<comment type="caution">
    <text evidence="11">The sequence shown here is derived from an EMBL/GenBank/DDBJ whole genome shotgun (WGS) entry which is preliminary data.</text>
</comment>
<dbReference type="Gene3D" id="3.30.70.890">
    <property type="entry name" value="GHMP kinase, C-terminal domain"/>
    <property type="match status" value="1"/>
</dbReference>
<feature type="domain" description="GHMP kinase C-terminal" evidence="10">
    <location>
        <begin position="217"/>
        <end position="280"/>
    </location>
</feature>
<dbReference type="Pfam" id="PF00288">
    <property type="entry name" value="GHMP_kinases_N"/>
    <property type="match status" value="1"/>
</dbReference>
<dbReference type="NCBIfam" id="NF002288">
    <property type="entry name" value="PRK01212.1-4"/>
    <property type="match status" value="1"/>
</dbReference>
<comment type="caution">
    <text evidence="7">Lacks conserved residue(s) required for the propagation of feature annotation.</text>
</comment>
<dbReference type="GO" id="GO:0005737">
    <property type="term" value="C:cytoplasm"/>
    <property type="evidence" value="ECO:0007669"/>
    <property type="project" value="UniProtKB-SubCell"/>
</dbReference>
<comment type="subcellular location">
    <subcellularLocation>
        <location evidence="7">Cytoplasm</location>
    </subcellularLocation>
</comment>